<organism evidence="1 2">
    <name type="scientific">Acetobacter tropicalis</name>
    <dbReference type="NCBI Taxonomy" id="104102"/>
    <lineage>
        <taxon>Bacteria</taxon>
        <taxon>Pseudomonadati</taxon>
        <taxon>Pseudomonadota</taxon>
        <taxon>Alphaproteobacteria</taxon>
        <taxon>Acetobacterales</taxon>
        <taxon>Acetobacteraceae</taxon>
        <taxon>Acetobacter</taxon>
    </lineage>
</organism>
<proteinExistence type="predicted"/>
<dbReference type="InterPro" id="IPR006813">
    <property type="entry name" value="Glyco_trans_17"/>
</dbReference>
<dbReference type="PATRIC" id="fig|104102.7.peg.1510"/>
<sequence length="320" mass="37829">MPKIYDCFPFFNELEMLEIRLKLMDPVVDYFVICESNRTFTNHEKPRYFFENKERFLPWREKIIYVQIDDFPETHDPFQREYYQRNALLRVAAQADDDDMFIIADVDELVRPKTILEASNFDGFVTFNMPMFQFYMNLKQSDNGWSACYATRKKYLVGFENLSTARWDRTKIAADLGLKGKMLDLHNSGWHFTHLGGIERLKYKFESYSHAHDLWPSAMRKGDALKNHIISGGVVGNFKETCRFVPISYPEYPLIINDNQTYYKELGFIKDIYEAMAELQGLYKNVCQQYARLVKHENTPQEVLSWVTPQEYAHLSDITL</sequence>
<name>A0A094YTC5_9PROT</name>
<evidence type="ECO:0000313" key="1">
    <source>
        <dbReference type="EMBL" id="KGB23894.1"/>
    </source>
</evidence>
<evidence type="ECO:0000313" key="2">
    <source>
        <dbReference type="Proteomes" id="UP000029448"/>
    </source>
</evidence>
<keyword evidence="1" id="KW-0328">Glycosyltransferase</keyword>
<keyword evidence="2" id="KW-1185">Reference proteome</keyword>
<dbReference type="GO" id="GO:0006044">
    <property type="term" value="P:N-acetylglucosamine metabolic process"/>
    <property type="evidence" value="ECO:0007669"/>
    <property type="project" value="TreeGrafter"/>
</dbReference>
<dbReference type="GO" id="GO:0003830">
    <property type="term" value="F:beta-1,4-mannosylglycoprotein 4-beta-N-acetylglucosaminyltransferase activity"/>
    <property type="evidence" value="ECO:0007669"/>
    <property type="project" value="InterPro"/>
</dbReference>
<dbReference type="AlphaFoldDB" id="A0A094YTC5"/>
<dbReference type="PANTHER" id="PTHR12224:SF0">
    <property type="entry name" value="BETA-1,4-MANNOSYL-GLYCOPROTEIN 4-BETA-N-ACETYLGLUCOSAMINYLTRANSFERASE"/>
    <property type="match status" value="1"/>
</dbReference>
<dbReference type="GeneID" id="89477286"/>
<accession>A0A094YTC5</accession>
<dbReference type="STRING" id="104102.AtDm6_1526"/>
<gene>
    <name evidence="1" type="ORF">AtDm6_1526</name>
</gene>
<dbReference type="Proteomes" id="UP000029448">
    <property type="component" value="Unassembled WGS sequence"/>
</dbReference>
<keyword evidence="1" id="KW-0808">Transferase</keyword>
<comment type="caution">
    <text evidence="1">The sequence shown here is derived from an EMBL/GenBank/DDBJ whole genome shotgun (WGS) entry which is preliminary data.</text>
</comment>
<protein>
    <submittedName>
        <fullName evidence="1">Beta-1,4-N-acetylglucosaminyltransferase-like protein</fullName>
    </submittedName>
</protein>
<dbReference type="PANTHER" id="PTHR12224">
    <property type="entry name" value="BETA-1,4-MANNOSYL-GLYCOPROTEIN BETA-1,4-N-ACETYLGLUCOSAMINYL-TRANSFERASE"/>
    <property type="match status" value="1"/>
</dbReference>
<dbReference type="Pfam" id="PF04724">
    <property type="entry name" value="Glyco_transf_17"/>
    <property type="match status" value="1"/>
</dbReference>
<dbReference type="RefSeq" id="WP_081939028.1">
    <property type="nucleotide sequence ID" value="NZ_JACAOJ010000050.1"/>
</dbReference>
<dbReference type="EMBL" id="JOKM01000054">
    <property type="protein sequence ID" value="KGB23894.1"/>
    <property type="molecule type" value="Genomic_DNA"/>
</dbReference>
<reference evidence="1 2" key="1">
    <citation type="submission" date="2014-06" db="EMBL/GenBank/DDBJ databases">
        <title>Functional and comparative genomic analyses of the Drosophila gut microbiota identify candidate symbiosis factors.</title>
        <authorList>
            <person name="Newell P.D."/>
            <person name="Chaston J.M."/>
            <person name="Douglas A.E."/>
        </authorList>
    </citation>
    <scope>NUCLEOTIDE SEQUENCE [LARGE SCALE GENOMIC DNA]</scope>
    <source>
        <strain evidence="1 2">DmCS_006</strain>
    </source>
</reference>
<dbReference type="GO" id="GO:0016020">
    <property type="term" value="C:membrane"/>
    <property type="evidence" value="ECO:0007669"/>
    <property type="project" value="InterPro"/>
</dbReference>